<feature type="region of interest" description="Disordered" evidence="1">
    <location>
        <begin position="32"/>
        <end position="72"/>
    </location>
</feature>
<evidence type="ECO:0000256" key="2">
    <source>
        <dbReference type="SAM" id="SignalP"/>
    </source>
</evidence>
<evidence type="ECO:0000313" key="4">
    <source>
        <dbReference type="Proteomes" id="UP000186309"/>
    </source>
</evidence>
<evidence type="ECO:0000313" key="3">
    <source>
        <dbReference type="EMBL" id="APW60930.1"/>
    </source>
</evidence>
<protein>
    <recommendedName>
        <fullName evidence="5">Lipoprotein</fullName>
    </recommendedName>
</protein>
<dbReference type="Proteomes" id="UP000186309">
    <property type="component" value="Chromosome"/>
</dbReference>
<evidence type="ECO:0008006" key="5">
    <source>
        <dbReference type="Google" id="ProtNLM"/>
    </source>
</evidence>
<gene>
    <name evidence="3" type="ORF">BSF38_02424</name>
</gene>
<keyword evidence="4" id="KW-1185">Reference proteome</keyword>
<reference evidence="4" key="1">
    <citation type="submission" date="2016-12" db="EMBL/GenBank/DDBJ databases">
        <title>Comparative genomics of four Isosphaeraceae planctomycetes: a common pool of plasmids and glycoside hydrolase genes.</title>
        <authorList>
            <person name="Ivanova A."/>
        </authorList>
    </citation>
    <scope>NUCLEOTIDE SEQUENCE [LARGE SCALE GENOMIC DNA]</scope>
    <source>
        <strain evidence="4">PX4</strain>
    </source>
</reference>
<dbReference type="KEGG" id="pbor:BSF38_02424"/>
<accession>A0A1U7CPQ7</accession>
<proteinExistence type="predicted"/>
<evidence type="ECO:0000256" key="1">
    <source>
        <dbReference type="SAM" id="MobiDB-lite"/>
    </source>
</evidence>
<dbReference type="PROSITE" id="PS51257">
    <property type="entry name" value="PROKAR_LIPOPROTEIN"/>
    <property type="match status" value="1"/>
</dbReference>
<feature type="signal peptide" evidence="2">
    <location>
        <begin position="1"/>
        <end position="22"/>
    </location>
</feature>
<feature type="chain" id="PRO_5012685236" description="Lipoprotein" evidence="2">
    <location>
        <begin position="23"/>
        <end position="72"/>
    </location>
</feature>
<dbReference type="EMBL" id="CP019082">
    <property type="protein sequence ID" value="APW60930.1"/>
    <property type="molecule type" value="Genomic_DNA"/>
</dbReference>
<organism evidence="3 4">
    <name type="scientific">Paludisphaera borealis</name>
    <dbReference type="NCBI Taxonomy" id="1387353"/>
    <lineage>
        <taxon>Bacteria</taxon>
        <taxon>Pseudomonadati</taxon>
        <taxon>Planctomycetota</taxon>
        <taxon>Planctomycetia</taxon>
        <taxon>Isosphaerales</taxon>
        <taxon>Isosphaeraceae</taxon>
        <taxon>Paludisphaera</taxon>
    </lineage>
</organism>
<sequence>MRIPKLCYAVVFVLPALFSGCADDLPHKTEIDPALAKDLPPPGPERPNPFAAKGSKKQKDHVGDLSPMMPPR</sequence>
<dbReference type="AlphaFoldDB" id="A0A1U7CPQ7"/>
<name>A0A1U7CPQ7_9BACT</name>
<keyword evidence="2" id="KW-0732">Signal</keyword>
<dbReference type="RefSeq" id="WP_076345907.1">
    <property type="nucleotide sequence ID" value="NZ_CP019082.1"/>
</dbReference>